<organism evidence="1">
    <name type="scientific">Rhizophora mucronata</name>
    <name type="common">Asiatic mangrove</name>
    <dbReference type="NCBI Taxonomy" id="61149"/>
    <lineage>
        <taxon>Eukaryota</taxon>
        <taxon>Viridiplantae</taxon>
        <taxon>Streptophyta</taxon>
        <taxon>Embryophyta</taxon>
        <taxon>Tracheophyta</taxon>
        <taxon>Spermatophyta</taxon>
        <taxon>Magnoliopsida</taxon>
        <taxon>eudicotyledons</taxon>
        <taxon>Gunneridae</taxon>
        <taxon>Pentapetalae</taxon>
        <taxon>rosids</taxon>
        <taxon>fabids</taxon>
        <taxon>Malpighiales</taxon>
        <taxon>Rhizophoraceae</taxon>
        <taxon>Rhizophora</taxon>
    </lineage>
</organism>
<dbReference type="EMBL" id="GGEC01063771">
    <property type="protein sequence ID" value="MBX44255.1"/>
    <property type="molecule type" value="Transcribed_RNA"/>
</dbReference>
<protein>
    <submittedName>
        <fullName evidence="1">Uncharacterized protein</fullName>
    </submittedName>
</protein>
<reference evidence="1" key="1">
    <citation type="submission" date="2018-02" db="EMBL/GenBank/DDBJ databases">
        <title>Rhizophora mucronata_Transcriptome.</title>
        <authorList>
            <person name="Meera S.P."/>
            <person name="Sreeshan A."/>
            <person name="Augustine A."/>
        </authorList>
    </citation>
    <scope>NUCLEOTIDE SEQUENCE</scope>
    <source>
        <tissue evidence="1">Leaf</tissue>
    </source>
</reference>
<proteinExistence type="predicted"/>
<dbReference type="AlphaFoldDB" id="A0A2P2NP87"/>
<evidence type="ECO:0000313" key="1">
    <source>
        <dbReference type="EMBL" id="MBX44255.1"/>
    </source>
</evidence>
<name>A0A2P2NP87_RHIMU</name>
<accession>A0A2P2NP87</accession>
<sequence length="44" mass="5220">MNVERYLILLNGTMDDCSYFMLHCTRYDSRFMHCIAGSWSSTLH</sequence>